<dbReference type="Pfam" id="PF00977">
    <property type="entry name" value="His_biosynth"/>
    <property type="match status" value="1"/>
</dbReference>
<comment type="similarity">
    <text evidence="2 9 10">Belongs to the HisA/HisF family.</text>
</comment>
<dbReference type="RefSeq" id="WP_014625231.1">
    <property type="nucleotide sequence ID" value="NC_017583.1"/>
</dbReference>
<feature type="active site" evidence="9">
    <location>
        <position position="130"/>
    </location>
</feature>
<comment type="subcellular location">
    <subcellularLocation>
        <location evidence="9">Cytoplasm</location>
    </subcellularLocation>
</comment>
<dbReference type="HAMAP" id="MF_01013">
    <property type="entry name" value="HisF"/>
    <property type="match status" value="1"/>
</dbReference>
<evidence type="ECO:0000256" key="5">
    <source>
        <dbReference type="ARBA" id="ARBA00023102"/>
    </source>
</evidence>
<keyword evidence="4 9" id="KW-0028">Amino-acid biosynthesis</keyword>
<evidence type="ECO:0000256" key="10">
    <source>
        <dbReference type="RuleBase" id="RU003657"/>
    </source>
</evidence>
<dbReference type="InterPro" id="IPR006062">
    <property type="entry name" value="His_biosynth"/>
</dbReference>
<dbReference type="GO" id="GO:0000107">
    <property type="term" value="F:imidazoleglycerol-phosphate synthase activity"/>
    <property type="evidence" value="ECO:0007669"/>
    <property type="project" value="UniProtKB-UniRule"/>
</dbReference>
<dbReference type="KEGG" id="stq:Spith_1641"/>
<dbReference type="InterPro" id="IPR004651">
    <property type="entry name" value="HisF"/>
</dbReference>
<dbReference type="STRING" id="869211.Spith_1641"/>
<dbReference type="GO" id="GO:0005737">
    <property type="term" value="C:cytoplasm"/>
    <property type="evidence" value="ECO:0007669"/>
    <property type="project" value="UniProtKB-SubCell"/>
</dbReference>
<dbReference type="CDD" id="cd04731">
    <property type="entry name" value="HisF"/>
    <property type="match status" value="1"/>
</dbReference>
<evidence type="ECO:0000313" key="11">
    <source>
        <dbReference type="EMBL" id="AEJ61902.1"/>
    </source>
</evidence>
<evidence type="ECO:0000256" key="3">
    <source>
        <dbReference type="ARBA" id="ARBA00011152"/>
    </source>
</evidence>
<dbReference type="NCBIfam" id="TIGR00735">
    <property type="entry name" value="hisF"/>
    <property type="match status" value="1"/>
</dbReference>
<dbReference type="GO" id="GO:0000105">
    <property type="term" value="P:L-histidine biosynthetic process"/>
    <property type="evidence" value="ECO:0007669"/>
    <property type="project" value="UniProtKB-UniRule"/>
</dbReference>
<comment type="catalytic activity">
    <reaction evidence="8 9">
        <text>5-[(5-phospho-1-deoxy-D-ribulos-1-ylimino)methylamino]-1-(5-phospho-beta-D-ribosyl)imidazole-4-carboxamide + L-glutamine = D-erythro-1-(imidazol-4-yl)glycerol 3-phosphate + 5-amino-1-(5-phospho-beta-D-ribosyl)imidazole-4-carboxamide + L-glutamate + H(+)</text>
        <dbReference type="Rhea" id="RHEA:24793"/>
        <dbReference type="ChEBI" id="CHEBI:15378"/>
        <dbReference type="ChEBI" id="CHEBI:29985"/>
        <dbReference type="ChEBI" id="CHEBI:58278"/>
        <dbReference type="ChEBI" id="CHEBI:58359"/>
        <dbReference type="ChEBI" id="CHEBI:58475"/>
        <dbReference type="ChEBI" id="CHEBI:58525"/>
        <dbReference type="EC" id="4.3.2.10"/>
    </reaction>
</comment>
<dbReference type="Proteomes" id="UP000007254">
    <property type="component" value="Chromosome"/>
</dbReference>
<dbReference type="OrthoDB" id="9781903at2"/>
<evidence type="ECO:0000256" key="6">
    <source>
        <dbReference type="ARBA" id="ARBA00023239"/>
    </source>
</evidence>
<reference evidence="11 12" key="1">
    <citation type="submission" date="2011-06" db="EMBL/GenBank/DDBJ databases">
        <title>The complete genome of Spirochaeta thermophila DSM 6578.</title>
        <authorList>
            <consortium name="US DOE Joint Genome Institute (JGI-PGF)"/>
            <person name="Lucas S."/>
            <person name="Lapidus A."/>
            <person name="Bruce D."/>
            <person name="Goodwin L."/>
            <person name="Pitluck S."/>
            <person name="Peters L."/>
            <person name="Kyrpides N."/>
            <person name="Mavromatis K."/>
            <person name="Ivanova N."/>
            <person name="Mikailova N."/>
            <person name="Pagani I."/>
            <person name="Chertkov O."/>
            <person name="Detter J.C."/>
            <person name="Tapia R."/>
            <person name="Han C."/>
            <person name="Land M."/>
            <person name="Hauser L."/>
            <person name="Markowitz V."/>
            <person name="Cheng J.-F."/>
            <person name="Hugenholtz P."/>
            <person name="Woyke T."/>
            <person name="Wu D."/>
            <person name="Spring S."/>
            <person name="Merkhoffer B."/>
            <person name="Schneider S."/>
            <person name="Klenk H.-P."/>
            <person name="Eisen J.A."/>
        </authorList>
    </citation>
    <scope>NUCLEOTIDE SEQUENCE [LARGE SCALE GENOMIC DNA]</scope>
    <source>
        <strain evidence="12">ATCC 700085 / DSM 6578 / Z-1203</strain>
    </source>
</reference>
<dbReference type="PANTHER" id="PTHR21235">
    <property type="entry name" value="IMIDAZOLE GLYCEROL PHOSPHATE SYNTHASE SUBUNIT HISF/H IGP SYNTHASE SUBUNIT HISF/H"/>
    <property type="match status" value="1"/>
</dbReference>
<protein>
    <recommendedName>
        <fullName evidence="9">Imidazole glycerol phosphate synthase subunit HisF</fullName>
        <ecNumber evidence="9">4.3.2.10</ecNumber>
    </recommendedName>
    <alternativeName>
        <fullName evidence="9">IGP synthase cyclase subunit</fullName>
    </alternativeName>
    <alternativeName>
        <fullName evidence="9">IGP synthase subunit HisF</fullName>
    </alternativeName>
    <alternativeName>
        <fullName evidence="9">ImGP synthase subunit HisF</fullName>
        <shortName evidence="9">IGPS subunit HisF</shortName>
    </alternativeName>
</protein>
<comment type="pathway">
    <text evidence="1 9">Amino-acid biosynthesis; L-histidine biosynthesis; L-histidine from 5-phospho-alpha-D-ribose 1-diphosphate: step 5/9.</text>
</comment>
<dbReference type="HOGENOM" id="CLU_048577_4_0_12"/>
<evidence type="ECO:0000256" key="8">
    <source>
        <dbReference type="ARBA" id="ARBA00047838"/>
    </source>
</evidence>
<organism evidence="11 12">
    <name type="scientific">Winmispira thermophila (strain ATCC 700085 / DSM 6578 / Z-1203)</name>
    <name type="common">Spirochaeta thermophila</name>
    <dbReference type="NCBI Taxonomy" id="869211"/>
    <lineage>
        <taxon>Bacteria</taxon>
        <taxon>Pseudomonadati</taxon>
        <taxon>Spirochaetota</taxon>
        <taxon>Spirochaetia</taxon>
        <taxon>Winmispirales</taxon>
        <taxon>Winmispiraceae</taxon>
        <taxon>Winmispira</taxon>
    </lineage>
</organism>
<keyword evidence="5 9" id="KW-0368">Histidine biosynthesis</keyword>
<dbReference type="PANTHER" id="PTHR21235:SF2">
    <property type="entry name" value="IMIDAZOLE GLYCEROL PHOSPHATE SYNTHASE HISHF"/>
    <property type="match status" value="1"/>
</dbReference>
<dbReference type="SUPFAM" id="SSF51366">
    <property type="entry name" value="Ribulose-phoshate binding barrel"/>
    <property type="match status" value="1"/>
</dbReference>
<keyword evidence="6 9" id="KW-0456">Lyase</keyword>
<comment type="subunit">
    <text evidence="3 9">Heterodimer of HisH and HisF.</text>
</comment>
<dbReference type="AlphaFoldDB" id="G0GB93"/>
<evidence type="ECO:0000256" key="9">
    <source>
        <dbReference type="HAMAP-Rule" id="MF_01013"/>
    </source>
</evidence>
<evidence type="ECO:0000256" key="2">
    <source>
        <dbReference type="ARBA" id="ARBA00009667"/>
    </source>
</evidence>
<sequence>MFKKRIIVCLDVKDGKTTKGVKFKGNVDIGDPVEMARRYYEQGVDELVFYDITASAERRKIMIDVVARVAEQIFIPFAVGGGIGSVEDMRAVLLAGAEKVSVNSQAVRNPAVIEEGAGLFGSQCVVLGMDVLKDPSMPSGYRVVIDGGRTPTDLDALEWARKAEQLGAGEIVLNSIDADGTQEGYELVVTRMISEAVGIPVVASGGAGRPEHLRDVFAEAKADAALIASMVHYGTYTIPGIKRYLASEGIPVRMDGIPSEA</sequence>
<evidence type="ECO:0000256" key="1">
    <source>
        <dbReference type="ARBA" id="ARBA00005091"/>
    </source>
</evidence>
<dbReference type="GO" id="GO:0016829">
    <property type="term" value="F:lyase activity"/>
    <property type="evidence" value="ECO:0007669"/>
    <property type="project" value="UniProtKB-KW"/>
</dbReference>
<dbReference type="UniPathway" id="UPA00031">
    <property type="reaction ID" value="UER00010"/>
</dbReference>
<accession>G0GB93</accession>
<comment type="function">
    <text evidence="7 9">IGPS catalyzes the conversion of PRFAR and glutamine to IGP, AICAR and glutamate. The HisF subunit catalyzes the cyclization activity that produces IGP and AICAR from PRFAR using the ammonia provided by the HisH subunit.</text>
</comment>
<name>G0GB93_WINT7</name>
<gene>
    <name evidence="9" type="primary">hisF</name>
    <name evidence="11" type="ordered locus">Spith_1641</name>
</gene>
<dbReference type="EC" id="4.3.2.10" evidence="9"/>
<keyword evidence="9" id="KW-0963">Cytoplasm</keyword>
<dbReference type="Gene3D" id="3.20.20.70">
    <property type="entry name" value="Aldolase class I"/>
    <property type="match status" value="1"/>
</dbReference>
<proteinExistence type="inferred from homology"/>
<dbReference type="InterPro" id="IPR011060">
    <property type="entry name" value="RibuloseP-bd_barrel"/>
</dbReference>
<keyword evidence="12" id="KW-1185">Reference proteome</keyword>
<dbReference type="InterPro" id="IPR050064">
    <property type="entry name" value="IGPS_HisA/HisF"/>
</dbReference>
<evidence type="ECO:0000313" key="12">
    <source>
        <dbReference type="Proteomes" id="UP000007254"/>
    </source>
</evidence>
<feature type="active site" evidence="9">
    <location>
        <position position="11"/>
    </location>
</feature>
<dbReference type="EMBL" id="CP002903">
    <property type="protein sequence ID" value="AEJ61902.1"/>
    <property type="molecule type" value="Genomic_DNA"/>
</dbReference>
<dbReference type="InterPro" id="IPR013785">
    <property type="entry name" value="Aldolase_TIM"/>
</dbReference>
<evidence type="ECO:0000256" key="7">
    <source>
        <dbReference type="ARBA" id="ARBA00025475"/>
    </source>
</evidence>
<evidence type="ECO:0000256" key="4">
    <source>
        <dbReference type="ARBA" id="ARBA00022605"/>
    </source>
</evidence>